<dbReference type="EMBL" id="DXGC01000007">
    <property type="protein sequence ID" value="HIW90181.1"/>
    <property type="molecule type" value="Genomic_DNA"/>
</dbReference>
<dbReference type="AlphaFoldDB" id="A0A9D1UKP6"/>
<name>A0A9D1UKP6_9CORY</name>
<organism evidence="2 3">
    <name type="scientific">Candidatus Corynebacterium avicola</name>
    <dbReference type="NCBI Taxonomy" id="2838527"/>
    <lineage>
        <taxon>Bacteria</taxon>
        <taxon>Bacillati</taxon>
        <taxon>Actinomycetota</taxon>
        <taxon>Actinomycetes</taxon>
        <taxon>Mycobacteriales</taxon>
        <taxon>Corynebacteriaceae</taxon>
        <taxon>Corynebacterium</taxon>
    </lineage>
</organism>
<gene>
    <name evidence="2" type="ORF">H9870_00715</name>
</gene>
<reference evidence="2" key="2">
    <citation type="submission" date="2021-04" db="EMBL/GenBank/DDBJ databases">
        <authorList>
            <person name="Gilroy R."/>
        </authorList>
    </citation>
    <scope>NUCLEOTIDE SEQUENCE</scope>
    <source>
        <strain evidence="2">CHK32-1732</strain>
    </source>
</reference>
<sequence>MSTTAPKTSGSGQVDLDALRAAGGGNIPENQAPPQKMTNPKIHYTLCIGLTAIGIGVLILGIFGWTGTPFLKEIYPWLVLISLFFWPPGVIGIYRGPGVPSTHVIPRPKNRKPIDYAAGAGGAAGPAPSA</sequence>
<keyword evidence="1" id="KW-1133">Transmembrane helix</keyword>
<keyword evidence="1" id="KW-0812">Transmembrane</keyword>
<accession>A0A9D1UKP6</accession>
<evidence type="ECO:0000313" key="3">
    <source>
        <dbReference type="Proteomes" id="UP000824190"/>
    </source>
</evidence>
<dbReference type="Proteomes" id="UP000824190">
    <property type="component" value="Unassembled WGS sequence"/>
</dbReference>
<feature type="transmembrane region" description="Helical" evidence="1">
    <location>
        <begin position="44"/>
        <end position="68"/>
    </location>
</feature>
<proteinExistence type="predicted"/>
<evidence type="ECO:0000256" key="1">
    <source>
        <dbReference type="SAM" id="Phobius"/>
    </source>
</evidence>
<comment type="caution">
    <text evidence="2">The sequence shown here is derived from an EMBL/GenBank/DDBJ whole genome shotgun (WGS) entry which is preliminary data.</text>
</comment>
<keyword evidence="1" id="KW-0472">Membrane</keyword>
<evidence type="ECO:0000313" key="2">
    <source>
        <dbReference type="EMBL" id="HIW90181.1"/>
    </source>
</evidence>
<protein>
    <submittedName>
        <fullName evidence="2">Uncharacterized protein</fullName>
    </submittedName>
</protein>
<reference evidence="2" key="1">
    <citation type="journal article" date="2021" name="PeerJ">
        <title>Extensive microbial diversity within the chicken gut microbiome revealed by metagenomics and culture.</title>
        <authorList>
            <person name="Gilroy R."/>
            <person name="Ravi A."/>
            <person name="Getino M."/>
            <person name="Pursley I."/>
            <person name="Horton D.L."/>
            <person name="Alikhan N.F."/>
            <person name="Baker D."/>
            <person name="Gharbi K."/>
            <person name="Hall N."/>
            <person name="Watson M."/>
            <person name="Adriaenssens E.M."/>
            <person name="Foster-Nyarko E."/>
            <person name="Jarju S."/>
            <person name="Secka A."/>
            <person name="Antonio M."/>
            <person name="Oren A."/>
            <person name="Chaudhuri R.R."/>
            <person name="La Ragione R."/>
            <person name="Hildebrand F."/>
            <person name="Pallen M.J."/>
        </authorList>
    </citation>
    <scope>NUCLEOTIDE SEQUENCE</scope>
    <source>
        <strain evidence="2">CHK32-1732</strain>
    </source>
</reference>
<feature type="transmembrane region" description="Helical" evidence="1">
    <location>
        <begin position="74"/>
        <end position="94"/>
    </location>
</feature>